<name>A0A3D8MB72_9ALTE</name>
<evidence type="ECO:0000313" key="2">
    <source>
        <dbReference type="Proteomes" id="UP000256561"/>
    </source>
</evidence>
<dbReference type="RefSeq" id="WP_115592258.1">
    <property type="nucleotide sequence ID" value="NZ_QRHA01000003.1"/>
</dbReference>
<dbReference type="PANTHER" id="PTHR17985">
    <property type="entry name" value="SER/THR-RICH PROTEIN T10 IN DGCR REGION"/>
    <property type="match status" value="1"/>
</dbReference>
<proteinExistence type="predicted"/>
<dbReference type="PANTHER" id="PTHR17985:SF8">
    <property type="entry name" value="TRANSPORT AND GOLGI ORGANIZATION PROTEIN 2 HOMOLOG"/>
    <property type="match status" value="1"/>
</dbReference>
<dbReference type="InterPro" id="IPR008551">
    <property type="entry name" value="TANGO2"/>
</dbReference>
<dbReference type="Proteomes" id="UP000256561">
    <property type="component" value="Unassembled WGS sequence"/>
</dbReference>
<organism evidence="1 2">
    <name type="scientific">Alteromonas aestuariivivens</name>
    <dbReference type="NCBI Taxonomy" id="1938339"/>
    <lineage>
        <taxon>Bacteria</taxon>
        <taxon>Pseudomonadati</taxon>
        <taxon>Pseudomonadota</taxon>
        <taxon>Gammaproteobacteria</taxon>
        <taxon>Alteromonadales</taxon>
        <taxon>Alteromonadaceae</taxon>
        <taxon>Alteromonas/Salinimonas group</taxon>
        <taxon>Alteromonas</taxon>
    </lineage>
</organism>
<dbReference type="AlphaFoldDB" id="A0A3D8MB72"/>
<dbReference type="OrthoDB" id="4380123at2"/>
<dbReference type="Pfam" id="PF05742">
    <property type="entry name" value="TANGO2"/>
    <property type="match status" value="1"/>
</dbReference>
<comment type="caution">
    <text evidence="1">The sequence shown here is derived from an EMBL/GenBank/DDBJ whole genome shotgun (WGS) entry which is preliminary data.</text>
</comment>
<protein>
    <submittedName>
        <fullName evidence="1">NRDE family protein</fullName>
    </submittedName>
</protein>
<evidence type="ECO:0000313" key="1">
    <source>
        <dbReference type="EMBL" id="RDV27355.1"/>
    </source>
</evidence>
<sequence length="261" mass="29771">MCILFIAYRQRADFPLIIAANRDEFHQRATAPSQFWPENPDLLAGRDLKAGGTWMGVTRNGFISALTNIREPLRQNDKARSRGEVCAGYLHNPLPHHQQLSQLVSQRAEFNGYNFLFGHWSKPGVYNNRYNQYQSLAPGIHGLSNAQLNSPWPKVTKGMQALSQYCQQQRAIQCEDLFELLRNDELAEDEFLPDTGVGYEWEKALSAIFIRSPQYGTRSSTLLLINSTGLAYWQERTFNPNGGLSHCQEFEFPLAESQKRT</sequence>
<reference evidence="2" key="1">
    <citation type="submission" date="2018-08" db="EMBL/GenBank/DDBJ databases">
        <authorList>
            <person name="Zhang J."/>
            <person name="Du Z.-J."/>
        </authorList>
    </citation>
    <scope>NUCLEOTIDE SEQUENCE [LARGE SCALE GENOMIC DNA]</scope>
    <source>
        <strain evidence="2">KCTC 52655</strain>
    </source>
</reference>
<dbReference type="EMBL" id="QRHA01000003">
    <property type="protein sequence ID" value="RDV27355.1"/>
    <property type="molecule type" value="Genomic_DNA"/>
</dbReference>
<gene>
    <name evidence="1" type="ORF">DXV75_04780</name>
</gene>
<accession>A0A3D8MB72</accession>
<keyword evidence="2" id="KW-1185">Reference proteome</keyword>